<protein>
    <submittedName>
        <fullName evidence="1">Uncharacterized protein</fullName>
    </submittedName>
</protein>
<dbReference type="AlphaFoldDB" id="A0A9N9Z601"/>
<gene>
    <name evidence="1" type="ORF">CSOL1703_00001913</name>
</gene>
<keyword evidence="2" id="KW-1185">Reference proteome</keyword>
<dbReference type="EMBL" id="CABFOC020000035">
    <property type="protein sequence ID" value="CAH0049950.1"/>
    <property type="molecule type" value="Genomic_DNA"/>
</dbReference>
<comment type="caution">
    <text evidence="1">The sequence shown here is derived from an EMBL/GenBank/DDBJ whole genome shotgun (WGS) entry which is preliminary data.</text>
</comment>
<name>A0A9N9Z601_9HYPO</name>
<sequence length="350" mass="39953">MRFKVLPLIHKKVWFSGQQYSLRAQLTNFLGHQTPVRPRIYSTVSSATISVFSKPSKRGTWADLYTDSSPNNVAGGLSLRISETLQAMPNLRSLSLYLSFLNLSQEFELYHRMLVAGATEIQYLRIRSSMRVTERFLRTCPALTTLDICHAVELGQLRRIPPSVKRLAVTLYVEPDGCSSIWIPSLRAENIRRIARLNSGLEELILRDSEKNNSPFHSSAIADGGLDALFRDTLCEAAQELSQLPKLKRLAINIWRNASLKVRSDSQPVLLKKKDWYNEWYGDCIRSLGEALPHLQQICIICGYPVYWQGSRQMPDGTLLTKKRTMGSKQRFPGTFERYDSELGLPMDRW</sequence>
<evidence type="ECO:0000313" key="1">
    <source>
        <dbReference type="EMBL" id="CAH0049950.1"/>
    </source>
</evidence>
<accession>A0A9N9Z601</accession>
<organism evidence="1 2">
    <name type="scientific">Clonostachys solani</name>
    <dbReference type="NCBI Taxonomy" id="160281"/>
    <lineage>
        <taxon>Eukaryota</taxon>
        <taxon>Fungi</taxon>
        <taxon>Dikarya</taxon>
        <taxon>Ascomycota</taxon>
        <taxon>Pezizomycotina</taxon>
        <taxon>Sordariomycetes</taxon>
        <taxon>Hypocreomycetidae</taxon>
        <taxon>Hypocreales</taxon>
        <taxon>Bionectriaceae</taxon>
        <taxon>Clonostachys</taxon>
    </lineage>
</organism>
<proteinExistence type="predicted"/>
<dbReference type="InterPro" id="IPR032675">
    <property type="entry name" value="LRR_dom_sf"/>
</dbReference>
<dbReference type="OrthoDB" id="5151044at2759"/>
<evidence type="ECO:0000313" key="2">
    <source>
        <dbReference type="Proteomes" id="UP000775872"/>
    </source>
</evidence>
<dbReference type="Gene3D" id="3.80.10.10">
    <property type="entry name" value="Ribonuclease Inhibitor"/>
    <property type="match status" value="1"/>
</dbReference>
<dbReference type="Proteomes" id="UP000775872">
    <property type="component" value="Unassembled WGS sequence"/>
</dbReference>
<reference evidence="1" key="1">
    <citation type="submission" date="2021-10" db="EMBL/GenBank/DDBJ databases">
        <authorList>
            <person name="Piombo E."/>
        </authorList>
    </citation>
    <scope>NUCLEOTIDE SEQUENCE</scope>
</reference>
<dbReference type="SUPFAM" id="SSF52047">
    <property type="entry name" value="RNI-like"/>
    <property type="match status" value="1"/>
</dbReference>